<evidence type="ECO:0000259" key="1">
    <source>
        <dbReference type="Pfam" id="PF09820"/>
    </source>
</evidence>
<dbReference type="InterPro" id="IPR012547">
    <property type="entry name" value="PDDEXK_9"/>
</dbReference>
<dbReference type="EMBL" id="WEHW01000004">
    <property type="protein sequence ID" value="KAB7652320.1"/>
    <property type="molecule type" value="Genomic_DNA"/>
</dbReference>
<feature type="domain" description="AAA-ATPase-like" evidence="1">
    <location>
        <begin position="11"/>
        <end position="206"/>
    </location>
</feature>
<name>A0AAI9SDC0_9BURK</name>
<dbReference type="InterPro" id="IPR018631">
    <property type="entry name" value="AAA-ATPase-like_dom"/>
</dbReference>
<sequence>MAITNLQRLPLNMPDFIALRESGMIYVDKTREIASIAMLRQQFFLARPRRFGKSLLISTFEALFSEGLKHFEGLAIHDIWREDRCYNVVRLDFSTIRLFDSIEAFTQQFEHLLSDAFGKYGFKPQQGEDRLIHLEIDNWLKTQPRQSLVLLIDEYDAPLTAVLDNQDLFKAVRERLASFYSVCKTNVAQLRFFFMTGIAKFNQTGIYSELNNLVDISLDPMYGDIVGYTESEIKKYFSPYLKDAAATLGLSEDETLQKLRQYYDGYCFDENASVHVYSPWSVLNFFARPYRGFKNYWIESGGQISLLGRYLKDHALRNPADYALEKTVSYGEMSIPTGPEKLRDTALLTLAGYLTIKRRELDTFFLGYPNREVEEAMATFYSERLLEGRSIPEVGAGEIRAAFEEGRVDEAVTLLNRIFLNIHYAPQPVRDEATCRNYAQLMLVVAGLRVSVERSNIMGRSDLEVFAGRCHWVLELKFLSRTEEEKGRKPERLLEDALAQLREKRYGLQDGGEEKRIRAALVFSEQRREFVLWQECLEADA</sequence>
<dbReference type="Pfam" id="PF09820">
    <property type="entry name" value="AAA-ATPase_like"/>
    <property type="match status" value="1"/>
</dbReference>
<gene>
    <name evidence="2" type="ORF">GBM96_02490</name>
</gene>
<evidence type="ECO:0000313" key="3">
    <source>
        <dbReference type="Proteomes" id="UP000469462"/>
    </source>
</evidence>
<protein>
    <submittedName>
        <fullName evidence="2">AAA family ATPase</fullName>
    </submittedName>
</protein>
<dbReference type="PANTHER" id="PTHR34825:SF1">
    <property type="entry name" value="AAA-ATPASE-LIKE DOMAIN-CONTAINING PROTEIN"/>
    <property type="match status" value="1"/>
</dbReference>
<dbReference type="PANTHER" id="PTHR34825">
    <property type="entry name" value="CONSERVED PROTEIN, WITH A WEAK D-GALACTARATE DEHYDRATASE/ALTRONATE HYDROLASE DOMAIN"/>
    <property type="match status" value="1"/>
</dbReference>
<keyword evidence="3" id="KW-1185">Reference proteome</keyword>
<reference evidence="2 3" key="1">
    <citation type="submission" date="2019-10" db="EMBL/GenBank/DDBJ databases">
        <title>Genome diversity of Sutterella seckii.</title>
        <authorList>
            <person name="Chaplin A.V."/>
            <person name="Sokolova S.R."/>
            <person name="Mosin K.A."/>
            <person name="Ivanova E.L."/>
            <person name="Kochetkova T.O."/>
            <person name="Goltsov A.Y."/>
            <person name="Trofimov D.Y."/>
            <person name="Efimov B.A."/>
        </authorList>
    </citation>
    <scope>NUCLEOTIDE SEQUENCE [LARGE SCALE GENOMIC DNA]</scope>
    <source>
        <strain evidence="2 3">ASD3426</strain>
    </source>
</reference>
<dbReference type="Proteomes" id="UP000469462">
    <property type="component" value="Unassembled WGS sequence"/>
</dbReference>
<organism evidence="2 3">
    <name type="scientific">Sutterella seckii</name>
    <dbReference type="NCBI Taxonomy" id="1944635"/>
    <lineage>
        <taxon>Bacteria</taxon>
        <taxon>Pseudomonadati</taxon>
        <taxon>Pseudomonadota</taxon>
        <taxon>Betaproteobacteria</taxon>
        <taxon>Burkholderiales</taxon>
        <taxon>Sutterellaceae</taxon>
        <taxon>Sutterella</taxon>
    </lineage>
</organism>
<comment type="caution">
    <text evidence="2">The sequence shown here is derived from an EMBL/GenBank/DDBJ whole genome shotgun (WGS) entry which is preliminary data.</text>
</comment>
<evidence type="ECO:0000313" key="2">
    <source>
        <dbReference type="EMBL" id="KAB7652320.1"/>
    </source>
</evidence>
<proteinExistence type="predicted"/>
<accession>A0AAI9SDC0</accession>
<dbReference type="AlphaFoldDB" id="A0AAI9SDC0"/>
<dbReference type="Pfam" id="PF08011">
    <property type="entry name" value="PDDEXK_9"/>
    <property type="match status" value="1"/>
</dbReference>